<dbReference type="SUPFAM" id="SSF46894">
    <property type="entry name" value="C-terminal effector domain of the bipartite response regulators"/>
    <property type="match status" value="1"/>
</dbReference>
<evidence type="ECO:0000256" key="2">
    <source>
        <dbReference type="ARBA" id="ARBA00023125"/>
    </source>
</evidence>
<evidence type="ECO:0000313" key="6">
    <source>
        <dbReference type="Proteomes" id="UP000199527"/>
    </source>
</evidence>
<dbReference type="GO" id="GO:0006355">
    <property type="term" value="P:regulation of DNA-templated transcription"/>
    <property type="evidence" value="ECO:0007669"/>
    <property type="project" value="InterPro"/>
</dbReference>
<dbReference type="PANTHER" id="PTHR44688:SF16">
    <property type="entry name" value="DNA-BINDING TRANSCRIPTIONAL ACTIVATOR DEVR_DOSR"/>
    <property type="match status" value="1"/>
</dbReference>
<dbReference type="PANTHER" id="PTHR44688">
    <property type="entry name" value="DNA-BINDING TRANSCRIPTIONAL ACTIVATOR DEVR_DOSR"/>
    <property type="match status" value="1"/>
</dbReference>
<keyword evidence="1" id="KW-0805">Transcription regulation</keyword>
<dbReference type="AlphaFoldDB" id="A0A1G8U9H7"/>
<dbReference type="SMART" id="SM00421">
    <property type="entry name" value="HTH_LUXR"/>
    <property type="match status" value="1"/>
</dbReference>
<dbReference type="Gene3D" id="1.10.10.10">
    <property type="entry name" value="Winged helix-like DNA-binding domain superfamily/Winged helix DNA-binding domain"/>
    <property type="match status" value="1"/>
</dbReference>
<evidence type="ECO:0000259" key="4">
    <source>
        <dbReference type="PROSITE" id="PS50043"/>
    </source>
</evidence>
<gene>
    <name evidence="5" type="ORF">SAMN04488540_10916</name>
</gene>
<sequence length="261" mass="29631">MPAQKINLASRRVIDDFIQRLAAFELSRFYYTIVPDNESTIADTLGCCSTFNASRAFNLKRMRFAVASDDAILLYRDEFLRRFSRSDQGFQLSGPSIRNRSNPYLWPDDAESARRKSTHLQLKQLKQRFGIGAQLTFYHPVAERPGWLGIFNLFSETQRQQLPLGQGVGLAECRGLLSEYADTFNALAFRSINPLANFGVLSPTCIQILSLVAKGYSSEEIGEQLYMSERGVNYHLDRARQIMMARNRANLVSKAYLHGVL</sequence>
<keyword evidence="6" id="KW-1185">Reference proteome</keyword>
<dbReference type="InterPro" id="IPR016032">
    <property type="entry name" value="Sig_transdc_resp-reg_C-effctor"/>
</dbReference>
<dbReference type="EMBL" id="FNEM01000009">
    <property type="protein sequence ID" value="SDJ50387.1"/>
    <property type="molecule type" value="Genomic_DNA"/>
</dbReference>
<dbReference type="PROSITE" id="PS50043">
    <property type="entry name" value="HTH_LUXR_2"/>
    <property type="match status" value="1"/>
</dbReference>
<accession>A0A1G8U9H7</accession>
<evidence type="ECO:0000256" key="1">
    <source>
        <dbReference type="ARBA" id="ARBA00023015"/>
    </source>
</evidence>
<reference evidence="6" key="1">
    <citation type="submission" date="2016-10" db="EMBL/GenBank/DDBJ databases">
        <authorList>
            <person name="Varghese N."/>
            <person name="Submissions S."/>
        </authorList>
    </citation>
    <scope>NUCLEOTIDE SEQUENCE [LARGE SCALE GENOMIC DNA]</scope>
    <source>
        <strain evidence="6">DSM 23317</strain>
    </source>
</reference>
<dbReference type="CDD" id="cd06170">
    <property type="entry name" value="LuxR_C_like"/>
    <property type="match status" value="1"/>
</dbReference>
<evidence type="ECO:0000313" key="5">
    <source>
        <dbReference type="EMBL" id="SDJ50387.1"/>
    </source>
</evidence>
<organism evidence="5 6">
    <name type="scientific">Ferrimonas sediminum</name>
    <dbReference type="NCBI Taxonomy" id="718193"/>
    <lineage>
        <taxon>Bacteria</taxon>
        <taxon>Pseudomonadati</taxon>
        <taxon>Pseudomonadota</taxon>
        <taxon>Gammaproteobacteria</taxon>
        <taxon>Alteromonadales</taxon>
        <taxon>Ferrimonadaceae</taxon>
        <taxon>Ferrimonas</taxon>
    </lineage>
</organism>
<dbReference type="InterPro" id="IPR000792">
    <property type="entry name" value="Tscrpt_reg_LuxR_C"/>
</dbReference>
<keyword evidence="2" id="KW-0238">DNA-binding</keyword>
<dbReference type="OrthoDB" id="6115007at2"/>
<protein>
    <submittedName>
        <fullName evidence="5">Regulatory protein, luxR family</fullName>
    </submittedName>
</protein>
<keyword evidence="3" id="KW-0804">Transcription</keyword>
<dbReference type="Pfam" id="PF00196">
    <property type="entry name" value="GerE"/>
    <property type="match status" value="1"/>
</dbReference>
<evidence type="ECO:0000256" key="3">
    <source>
        <dbReference type="ARBA" id="ARBA00023163"/>
    </source>
</evidence>
<dbReference type="InterPro" id="IPR036388">
    <property type="entry name" value="WH-like_DNA-bd_sf"/>
</dbReference>
<name>A0A1G8U9H7_9GAMM</name>
<dbReference type="Proteomes" id="UP000199527">
    <property type="component" value="Unassembled WGS sequence"/>
</dbReference>
<dbReference type="RefSeq" id="WP_090365403.1">
    <property type="nucleotide sequence ID" value="NZ_FNEM01000009.1"/>
</dbReference>
<feature type="domain" description="HTH luxR-type" evidence="4">
    <location>
        <begin position="194"/>
        <end position="259"/>
    </location>
</feature>
<proteinExistence type="predicted"/>
<dbReference type="GO" id="GO:0003677">
    <property type="term" value="F:DNA binding"/>
    <property type="evidence" value="ECO:0007669"/>
    <property type="project" value="UniProtKB-KW"/>
</dbReference>